<feature type="region of interest" description="Disordered" evidence="1">
    <location>
        <begin position="598"/>
        <end position="705"/>
    </location>
</feature>
<evidence type="ECO:0000313" key="3">
    <source>
        <dbReference type="EMBL" id="KAI7801727.1"/>
    </source>
</evidence>
<evidence type="ECO:0000256" key="1">
    <source>
        <dbReference type="SAM" id="MobiDB-lite"/>
    </source>
</evidence>
<dbReference type="InterPro" id="IPR011333">
    <property type="entry name" value="SKP1/BTB/POZ_sf"/>
</dbReference>
<accession>A0A9W7TT71</accession>
<feature type="domain" description="BTB" evidence="2">
    <location>
        <begin position="40"/>
        <end position="107"/>
    </location>
</feature>
<dbReference type="InterPro" id="IPR000210">
    <property type="entry name" value="BTB/POZ_dom"/>
</dbReference>
<dbReference type="EMBL" id="JAFHDT010000013">
    <property type="protein sequence ID" value="KAI7801727.1"/>
    <property type="molecule type" value="Genomic_DNA"/>
</dbReference>
<feature type="compositionally biased region" description="Low complexity" evidence="1">
    <location>
        <begin position="902"/>
        <end position="912"/>
    </location>
</feature>
<dbReference type="SUPFAM" id="SSF54695">
    <property type="entry name" value="POZ domain"/>
    <property type="match status" value="1"/>
</dbReference>
<evidence type="ECO:0000313" key="4">
    <source>
        <dbReference type="Proteomes" id="UP001059041"/>
    </source>
</evidence>
<feature type="compositionally biased region" description="Polar residues" evidence="1">
    <location>
        <begin position="598"/>
        <end position="609"/>
    </location>
</feature>
<feature type="region of interest" description="Disordered" evidence="1">
    <location>
        <begin position="753"/>
        <end position="912"/>
    </location>
</feature>
<gene>
    <name evidence="3" type="ORF">IRJ41_017618</name>
</gene>
<dbReference type="InterPro" id="IPR042915">
    <property type="entry name" value="BTBD18"/>
</dbReference>
<feature type="compositionally biased region" description="Basic and acidic residues" evidence="1">
    <location>
        <begin position="763"/>
        <end position="776"/>
    </location>
</feature>
<dbReference type="PROSITE" id="PS50097">
    <property type="entry name" value="BTB"/>
    <property type="match status" value="1"/>
</dbReference>
<dbReference type="Pfam" id="PF00651">
    <property type="entry name" value="BTB"/>
    <property type="match status" value="1"/>
</dbReference>
<feature type="compositionally biased region" description="Low complexity" evidence="1">
    <location>
        <begin position="868"/>
        <end position="881"/>
    </location>
</feature>
<sequence>LKSAVQNECLTFVSVCLKMLTFESLLVQELQKQQSRAELCDIVLHTQGVSVPVHSCVLSAFSPWLRGALSTMPSSGQKRLIEIQAKEACTLLSLVTLLYSGQFSEDKDEVLSVACKLGINIPQQDATAGSKRHVGKADSGSQTETQTEHTKELVERECQTEILCTATLTLPSECPKETVETVNVIDLSSWRSDQVLDPYSTLSDITLTTLVQGVPEKLPFGMAGVPETSMYPTVSAPACAAQGYACPPESWCAPPPPQTHPCYGTQPSVSQGQSTLGAILQGEEYDLGGLEEFENNIPGFINCFLKANSTLGTRQTGQSQRGMRGDVKTGGTARRARRGRPTGNCAFKSEGWNIRKIEQHMHRFGRVACSVGIGQGGGRVGRMLDSRHVLKHQGRLNRRPGRGAIYEVGGKTGRPSTRGRAKKRQAESRFVEPEGQDEAPPIKRQRGRHRKCPLPRNSAQRKMSSSEQKASNRPASVQQMHTAALPAANQMGLAQPLDWLIDDVIAQLPFMPPITSGTQEGFMSADSQPRKQTSTKIADLGMVQPQPEGELTDILDSFLRTFDQHIGACDSEVWDGMADGSQSNVTVKTTDAYRHSAQNYTVHGTSGTHTRNERDLFRASSVNTTTPQGPTASSQKRRKVSAYRPSSSCEASGVNVKKLKGRQSEKSENLRMTRSQSRKRELEYPEEGREELPAKKRRRVKKERLEKQGVETSLVNEKKKQLREMCSEKKGSSCKIDSKCDVTNALRKVMRMPSACSLKPKKDRSQSSEPHGHEESGLVNKHAQTNRDKKRSKLTKNTFIDSHPETDLSAFELMKNLLENQRKKEQQNKDDHRSWNAESQIERESGQEDSSHAKVCSPEDVTLTNFTPMPSASPAMDPALPTEESGHTQTPLDSSEEDVDVVEISSSLSESSVVQPLVADIVLSTEEEDEEDAEVDVLDSN</sequence>
<protein>
    <recommendedName>
        <fullName evidence="2">BTB domain-containing protein</fullName>
    </recommendedName>
</protein>
<dbReference type="GO" id="GO:0032968">
    <property type="term" value="P:positive regulation of transcription elongation by RNA polymerase II"/>
    <property type="evidence" value="ECO:0007669"/>
    <property type="project" value="InterPro"/>
</dbReference>
<feature type="compositionally biased region" description="Basic and acidic residues" evidence="1">
    <location>
        <begin position="820"/>
        <end position="852"/>
    </location>
</feature>
<dbReference type="PANTHER" id="PTHR47639:SF1">
    <property type="entry name" value="BTB_POZ DOMAIN-CONTAINING PROTEIN 18"/>
    <property type="match status" value="1"/>
</dbReference>
<feature type="compositionally biased region" description="Basic and acidic residues" evidence="1">
    <location>
        <begin position="678"/>
        <end position="694"/>
    </location>
</feature>
<dbReference type="AlphaFoldDB" id="A0A9W7TT71"/>
<feature type="region of interest" description="Disordered" evidence="1">
    <location>
        <begin position="314"/>
        <end position="343"/>
    </location>
</feature>
<dbReference type="Proteomes" id="UP001059041">
    <property type="component" value="Linkage Group LG13"/>
</dbReference>
<feature type="compositionally biased region" description="Polar residues" evidence="1">
    <location>
        <begin position="457"/>
        <end position="475"/>
    </location>
</feature>
<feature type="compositionally biased region" description="Polar residues" evidence="1">
    <location>
        <begin position="620"/>
        <end position="634"/>
    </location>
</feature>
<dbReference type="PANTHER" id="PTHR47639">
    <property type="entry name" value="BTB/POZ DOMAIN-CONTAINING PROTEIN 18"/>
    <property type="match status" value="1"/>
</dbReference>
<dbReference type="Gene3D" id="3.30.710.10">
    <property type="entry name" value="Potassium Channel Kv1.1, Chain A"/>
    <property type="match status" value="1"/>
</dbReference>
<comment type="caution">
    <text evidence="3">The sequence shown here is derived from an EMBL/GenBank/DDBJ whole genome shotgun (WGS) entry which is preliminary data.</text>
</comment>
<reference evidence="3" key="1">
    <citation type="submission" date="2021-02" db="EMBL/GenBank/DDBJ databases">
        <title>Comparative genomics reveals that relaxation of natural selection precedes convergent phenotypic evolution of cavefish.</title>
        <authorList>
            <person name="Peng Z."/>
        </authorList>
    </citation>
    <scope>NUCLEOTIDE SEQUENCE</scope>
    <source>
        <tissue evidence="3">Muscle</tissue>
    </source>
</reference>
<feature type="non-terminal residue" evidence="3">
    <location>
        <position position="941"/>
    </location>
</feature>
<evidence type="ECO:0000259" key="2">
    <source>
        <dbReference type="PROSITE" id="PS50097"/>
    </source>
</evidence>
<feature type="region of interest" description="Disordered" evidence="1">
    <location>
        <begin position="395"/>
        <end position="475"/>
    </location>
</feature>
<feature type="compositionally biased region" description="Basic and acidic residues" evidence="1">
    <location>
        <begin position="662"/>
        <end position="671"/>
    </location>
</feature>
<name>A0A9W7TT71_TRIRA</name>
<feature type="region of interest" description="Disordered" evidence="1">
    <location>
        <begin position="128"/>
        <end position="150"/>
    </location>
</feature>
<dbReference type="SMART" id="SM00225">
    <property type="entry name" value="BTB"/>
    <property type="match status" value="1"/>
</dbReference>
<keyword evidence="4" id="KW-1185">Reference proteome</keyword>
<feature type="compositionally biased region" description="Basic residues" evidence="1">
    <location>
        <begin position="443"/>
        <end position="453"/>
    </location>
</feature>
<organism evidence="3 4">
    <name type="scientific">Triplophysa rosa</name>
    <name type="common">Cave loach</name>
    <dbReference type="NCBI Taxonomy" id="992332"/>
    <lineage>
        <taxon>Eukaryota</taxon>
        <taxon>Metazoa</taxon>
        <taxon>Chordata</taxon>
        <taxon>Craniata</taxon>
        <taxon>Vertebrata</taxon>
        <taxon>Euteleostomi</taxon>
        <taxon>Actinopterygii</taxon>
        <taxon>Neopterygii</taxon>
        <taxon>Teleostei</taxon>
        <taxon>Ostariophysi</taxon>
        <taxon>Cypriniformes</taxon>
        <taxon>Nemacheilidae</taxon>
        <taxon>Triplophysa</taxon>
    </lineage>
</organism>
<proteinExistence type="predicted"/>